<sequence length="140" mass="16233">MLEYNDVLRILPEFRGVQVPISFKKITFSSEHDQEKGLFVFTADDDDLQQAIHQGAVAAVWKKDVEVPFYAPNHFPIFFADEPAEAVVQIVDQYKHKISIGKKRGKTELIMPKINNERYRDIFTQICHLLQNNSNREGEQ</sequence>
<dbReference type="InterPro" id="IPR035911">
    <property type="entry name" value="MurE/MurF_N"/>
</dbReference>
<proteinExistence type="predicted"/>
<dbReference type="Proteomes" id="UP000823485">
    <property type="component" value="Unassembled WGS sequence"/>
</dbReference>
<gene>
    <name evidence="1" type="ORF">JOC94_002567</name>
</gene>
<accession>A0ABS2R7E3</accession>
<keyword evidence="2" id="KW-1185">Reference proteome</keyword>
<dbReference type="SUPFAM" id="SSF63418">
    <property type="entry name" value="MurE/MurF N-terminal domain"/>
    <property type="match status" value="1"/>
</dbReference>
<name>A0ABS2R7E3_9BACI</name>
<dbReference type="EMBL" id="JAFBFH010000016">
    <property type="protein sequence ID" value="MBM7715578.1"/>
    <property type="molecule type" value="Genomic_DNA"/>
</dbReference>
<evidence type="ECO:0000313" key="1">
    <source>
        <dbReference type="EMBL" id="MBM7715578.1"/>
    </source>
</evidence>
<evidence type="ECO:0000313" key="2">
    <source>
        <dbReference type="Proteomes" id="UP000823485"/>
    </source>
</evidence>
<organism evidence="1 2">
    <name type="scientific">Siminovitchia thermophila</name>
    <dbReference type="NCBI Taxonomy" id="1245522"/>
    <lineage>
        <taxon>Bacteria</taxon>
        <taxon>Bacillati</taxon>
        <taxon>Bacillota</taxon>
        <taxon>Bacilli</taxon>
        <taxon>Bacillales</taxon>
        <taxon>Bacillaceae</taxon>
        <taxon>Siminovitchia</taxon>
    </lineage>
</organism>
<comment type="caution">
    <text evidence="1">The sequence shown here is derived from an EMBL/GenBank/DDBJ whole genome shotgun (WGS) entry which is preliminary data.</text>
</comment>
<reference evidence="1 2" key="1">
    <citation type="submission" date="2021-01" db="EMBL/GenBank/DDBJ databases">
        <title>Genomic Encyclopedia of Type Strains, Phase IV (KMG-IV): sequencing the most valuable type-strain genomes for metagenomic binning, comparative biology and taxonomic classification.</title>
        <authorList>
            <person name="Goeker M."/>
        </authorList>
    </citation>
    <scope>NUCLEOTIDE SEQUENCE [LARGE SCALE GENOMIC DNA]</scope>
    <source>
        <strain evidence="1 2">DSM 105453</strain>
    </source>
</reference>
<protein>
    <submittedName>
        <fullName evidence="1">UDP-N-acetylmuramyl pentapeptide synthase</fullName>
    </submittedName>
</protein>